<dbReference type="AlphaFoldDB" id="A0A381SY42"/>
<dbReference type="EMBL" id="UINC01003550">
    <property type="protein sequence ID" value="SVA07307.1"/>
    <property type="molecule type" value="Genomic_DNA"/>
</dbReference>
<keyword evidence="1" id="KW-0808">Transferase</keyword>
<dbReference type="SUPFAM" id="SSF89796">
    <property type="entry name" value="CoA-transferase family III (CaiB/BaiF)"/>
    <property type="match status" value="1"/>
</dbReference>
<protein>
    <recommendedName>
        <fullName evidence="3">CoA transferase</fullName>
    </recommendedName>
</protein>
<dbReference type="InterPro" id="IPR023606">
    <property type="entry name" value="CoA-Trfase_III_dom_1_sf"/>
</dbReference>
<dbReference type="PANTHER" id="PTHR48207">
    <property type="entry name" value="SUCCINATE--HYDROXYMETHYLGLUTARATE COA-TRANSFERASE"/>
    <property type="match status" value="1"/>
</dbReference>
<evidence type="ECO:0000313" key="2">
    <source>
        <dbReference type="EMBL" id="SVA07307.1"/>
    </source>
</evidence>
<feature type="non-terminal residue" evidence="2">
    <location>
        <position position="1"/>
    </location>
</feature>
<dbReference type="InterPro" id="IPR050483">
    <property type="entry name" value="CoA-transferase_III_domain"/>
</dbReference>
<reference evidence="2" key="1">
    <citation type="submission" date="2018-05" db="EMBL/GenBank/DDBJ databases">
        <authorList>
            <person name="Lanie J.A."/>
            <person name="Ng W.-L."/>
            <person name="Kazmierczak K.M."/>
            <person name="Andrzejewski T.M."/>
            <person name="Davidsen T.M."/>
            <person name="Wayne K.J."/>
            <person name="Tettelin H."/>
            <person name="Glass J.I."/>
            <person name="Rusch D."/>
            <person name="Podicherti R."/>
            <person name="Tsui H.-C.T."/>
            <person name="Winkler M.E."/>
        </authorList>
    </citation>
    <scope>NUCLEOTIDE SEQUENCE</scope>
</reference>
<accession>A0A381SY42</accession>
<dbReference type="InterPro" id="IPR003673">
    <property type="entry name" value="CoA-Trfase_fam_III"/>
</dbReference>
<organism evidence="2">
    <name type="scientific">marine metagenome</name>
    <dbReference type="NCBI Taxonomy" id="408172"/>
    <lineage>
        <taxon>unclassified sequences</taxon>
        <taxon>metagenomes</taxon>
        <taxon>ecological metagenomes</taxon>
    </lineage>
</organism>
<dbReference type="PANTHER" id="PTHR48207:SF3">
    <property type="entry name" value="SUCCINATE--HYDROXYMETHYLGLUTARATE COA-TRANSFERASE"/>
    <property type="match status" value="1"/>
</dbReference>
<sequence>VSNPQGALSGVKVVACSTAQAGTVPYMLMADLGADVIKIEVPGTGDGSRRAGERKGEISSFFETNNRGVKSLTLNLKLPEAREILHKLVKTADIFGQNFRPGAAERYGFGYEDLRMINPALVYASISAYGPDGPDANLPGTDAVGQALAGVTEAFSIPGQTMRTGVASVADETCAILTFGGVLAALIHARTTGIGQKVETSLVGSAFRLMGWTMTTAMWRNQPPITGARINGTRERAGIAACFNDSEGKPLAIQLDPRHWKKALEILGFLDSMESKGLSDLGLAFESEGKKNAILDTLSELFSTNTRDHWIEILRKSDMVATRVNTMLEASSDPNIVENNYVQELYHSGLDENVKIHGTPWKFSETPSNPGFAPKLGSHNDEILSNLGYSEEDIVNLNKINAI</sequence>
<dbReference type="GO" id="GO:0008410">
    <property type="term" value="F:CoA-transferase activity"/>
    <property type="evidence" value="ECO:0007669"/>
    <property type="project" value="TreeGrafter"/>
</dbReference>
<dbReference type="Pfam" id="PF02515">
    <property type="entry name" value="CoA_transf_3"/>
    <property type="match status" value="1"/>
</dbReference>
<proteinExistence type="predicted"/>
<evidence type="ECO:0000256" key="1">
    <source>
        <dbReference type="ARBA" id="ARBA00022679"/>
    </source>
</evidence>
<evidence type="ECO:0008006" key="3">
    <source>
        <dbReference type="Google" id="ProtNLM"/>
    </source>
</evidence>
<dbReference type="InterPro" id="IPR044855">
    <property type="entry name" value="CoA-Trfase_III_dom3_sf"/>
</dbReference>
<gene>
    <name evidence="2" type="ORF">METZ01_LOCUS60161</name>
</gene>
<name>A0A381SY42_9ZZZZ</name>
<dbReference type="Gene3D" id="3.30.1540.10">
    <property type="entry name" value="formyl-coa transferase, domain 3"/>
    <property type="match status" value="1"/>
</dbReference>
<dbReference type="Gene3D" id="3.40.50.10540">
    <property type="entry name" value="Crotonobetainyl-coa:carnitine coa-transferase, domain 1"/>
    <property type="match status" value="1"/>
</dbReference>